<dbReference type="SMART" id="SM00487">
    <property type="entry name" value="DEXDc"/>
    <property type="match status" value="1"/>
</dbReference>
<protein>
    <submittedName>
        <fullName evidence="7">Uncharacterized protein</fullName>
    </submittedName>
</protein>
<dbReference type="InterPro" id="IPR050628">
    <property type="entry name" value="SNF2_RAD54_helicase_TF"/>
</dbReference>
<dbReference type="GO" id="GO:0005634">
    <property type="term" value="C:nucleus"/>
    <property type="evidence" value="ECO:0007669"/>
    <property type="project" value="TreeGrafter"/>
</dbReference>
<dbReference type="InterPro" id="IPR014001">
    <property type="entry name" value="Helicase_ATP-bd"/>
</dbReference>
<dbReference type="Pfam" id="PF00176">
    <property type="entry name" value="SNF2-rel_dom"/>
    <property type="match status" value="2"/>
</dbReference>
<feature type="compositionally biased region" description="Basic residues" evidence="6">
    <location>
        <begin position="145"/>
        <end position="154"/>
    </location>
</feature>
<dbReference type="PANTHER" id="PTHR45626:SF26">
    <property type="entry name" value="FAMILY HELICASE, PUTATIVE (AFU_ORTHOLOGUE AFUA_2G09120)-RELATED"/>
    <property type="match status" value="1"/>
</dbReference>
<name>A0A6S6VU97_9PLEO</name>
<dbReference type="InterPro" id="IPR000330">
    <property type="entry name" value="SNF2_N"/>
</dbReference>
<evidence type="ECO:0000256" key="1">
    <source>
        <dbReference type="ARBA" id="ARBA00022603"/>
    </source>
</evidence>
<evidence type="ECO:0000313" key="7">
    <source>
        <dbReference type="EMBL" id="CAE6998447.1"/>
    </source>
</evidence>
<keyword evidence="5" id="KW-0067">ATP-binding</keyword>
<feature type="region of interest" description="Disordered" evidence="6">
    <location>
        <begin position="1808"/>
        <end position="1827"/>
    </location>
</feature>
<feature type="compositionally biased region" description="Basic and acidic residues" evidence="6">
    <location>
        <begin position="112"/>
        <end position="124"/>
    </location>
</feature>
<feature type="region of interest" description="Disordered" evidence="6">
    <location>
        <begin position="112"/>
        <end position="159"/>
    </location>
</feature>
<reference evidence="7" key="1">
    <citation type="submission" date="2021-02" db="EMBL/GenBank/DDBJ databases">
        <authorList>
            <person name="Syme A R."/>
            <person name="Syme A R."/>
            <person name="Moolhuijzen P."/>
        </authorList>
    </citation>
    <scope>NUCLEOTIDE SEQUENCE</scope>
    <source>
        <strain evidence="7">W1-1</strain>
    </source>
</reference>
<evidence type="ECO:0000256" key="3">
    <source>
        <dbReference type="ARBA" id="ARBA00022741"/>
    </source>
</evidence>
<feature type="compositionally biased region" description="Basic and acidic residues" evidence="6">
    <location>
        <begin position="1810"/>
        <end position="1822"/>
    </location>
</feature>
<keyword evidence="3" id="KW-0547">Nucleotide-binding</keyword>
<feature type="compositionally biased region" description="Polar residues" evidence="6">
    <location>
        <begin position="1615"/>
        <end position="1634"/>
    </location>
</feature>
<keyword evidence="1" id="KW-0489">Methyltransferase</keyword>
<proteinExistence type="predicted"/>
<dbReference type="SUPFAM" id="SSF52540">
    <property type="entry name" value="P-loop containing nucleoside triphosphate hydrolases"/>
    <property type="match status" value="2"/>
</dbReference>
<evidence type="ECO:0000256" key="2">
    <source>
        <dbReference type="ARBA" id="ARBA00022679"/>
    </source>
</evidence>
<keyword evidence="2" id="KW-0808">Transferase</keyword>
<evidence type="ECO:0000256" key="4">
    <source>
        <dbReference type="ARBA" id="ARBA00022801"/>
    </source>
</evidence>
<dbReference type="Proteomes" id="UP000472372">
    <property type="component" value="Chromosome 1"/>
</dbReference>
<dbReference type="InterPro" id="IPR029063">
    <property type="entry name" value="SAM-dependent_MTases_sf"/>
</dbReference>
<evidence type="ECO:0000313" key="8">
    <source>
        <dbReference type="Proteomes" id="UP000472372"/>
    </source>
</evidence>
<dbReference type="GO" id="GO:0032259">
    <property type="term" value="P:methylation"/>
    <property type="evidence" value="ECO:0007669"/>
    <property type="project" value="UniProtKB-KW"/>
</dbReference>
<dbReference type="Gene3D" id="3.40.50.10810">
    <property type="entry name" value="Tandem AAA-ATPase domain"/>
    <property type="match status" value="2"/>
</dbReference>
<dbReference type="GO" id="GO:0008094">
    <property type="term" value="F:ATP-dependent activity, acting on DNA"/>
    <property type="evidence" value="ECO:0007669"/>
    <property type="project" value="TreeGrafter"/>
</dbReference>
<dbReference type="InterPro" id="IPR049730">
    <property type="entry name" value="SNF2/RAD54-like_C"/>
</dbReference>
<feature type="region of interest" description="Disordered" evidence="6">
    <location>
        <begin position="1604"/>
        <end position="1634"/>
    </location>
</feature>
<organism evidence="7 8">
    <name type="scientific">Pyrenophora teres f. teres</name>
    <dbReference type="NCBI Taxonomy" id="97479"/>
    <lineage>
        <taxon>Eukaryota</taxon>
        <taxon>Fungi</taxon>
        <taxon>Dikarya</taxon>
        <taxon>Ascomycota</taxon>
        <taxon>Pezizomycotina</taxon>
        <taxon>Dothideomycetes</taxon>
        <taxon>Pleosporomycetidae</taxon>
        <taxon>Pleosporales</taxon>
        <taxon>Pleosporineae</taxon>
        <taxon>Pleosporaceae</taxon>
        <taxon>Pyrenophora</taxon>
    </lineage>
</organism>
<dbReference type="InterPro" id="IPR027417">
    <property type="entry name" value="P-loop_NTPase"/>
</dbReference>
<dbReference type="Gene3D" id="3.40.50.300">
    <property type="entry name" value="P-loop containing nucleotide triphosphate hydrolases"/>
    <property type="match status" value="1"/>
</dbReference>
<accession>A0A6S6VU97</accession>
<keyword evidence="4" id="KW-0378">Hydrolase</keyword>
<dbReference type="PANTHER" id="PTHR45626">
    <property type="entry name" value="TRANSCRIPTION TERMINATION FACTOR 2-RELATED"/>
    <property type="match status" value="1"/>
</dbReference>
<gene>
    <name evidence="7" type="ORF">PTTW11_00715</name>
</gene>
<sequence>MLVLTKIAVGATTQTLPQMAEDTELVIPENCCYHCLNRGGNAAYECHREQGKERCERCIRDGNNKCRIPTAEESVTIAARCPQCTRRGFKKCDSGYPCDTCIRNKTEHLCHRPSEKKVKLERPAASRKSMAPPKSVDTSSQGRKSNPRPSRRMNTKTNNYSTMSRLIVNLAATSISEFDETVHNDTIAVVQPKTIAGQLTEDARRKQTAPAGRTAKRKLDSVLNRGLPSPLTSGDEMIDTTNPFDMQLSDEDTATEKDTKPQTTIGIGTRTRRSFPMVSYVEQTSNDDGSDMYTSPRTDEENNVDIEPISFEDDTSAISDNKSSVIMSLKNYLTVEEDCKQTGKGIDLSLKPLSTIEDCMSDMTIKALKLGLPEALDHLKGRPIKVATMCSGTESPLLALDEICKALRAANNSPPLIQQEFSAEIEVFKQAFIERNFRPKILFRDVRDFIRESSTKATTAYGAEVEIPTDIDILIAGFVCRDLSRLNNKGKSFEDRGETGDTWLAVHTYAKRFRPSIVLLENVKSQNTVWDDVVCRWDEIDYEAAWLIRDTKNYYLPQTRERMYMVAIERSHFGEGVMQAVEKWQSLMLSLQRQCSSPYEAFLPDSLRESSTYSNPSSESNWALCKLRNDHIRSEKRLGILSPISRRSDNGTNMPPDFADRSFYNTQSSRVWDAIDIAHLEASQKGYDSLYKMALWDVSQNADRFKAQLGIAPCVTPNGRDFASNRQYALNGSQLLILQGLPLSRLLFANETERELQNLAGNAMSTTVIGASLISAIISGHKAFQATKTVDAQNSSSGTTESSLDDLSECSSLLSSTLLEPATYEQLDLDELNEEAKMSVRLCNCEGKQIMGKAAILTCSACGHSACSSCAGNPKHVYEKTVPSNHRTQPDRFIRRWRPRLPARLKVDFVDMLRLASHAQVDDSILSSYLGVISRTKISSQFFCLNKFSREHSLWKIEYSSPDATLELRLGRDTQWLMYVKCQSDLPGNNPLRDFLKNPIAHGFVSKTLLNVEWKVRLPCTKSYQLRMKGSTKRVSSWRSRLGLPDHKAETVPATMEIHSDVQGLAEITGVYEHLPHCGTACNSLYKRLGGEGNMYLFLDPDPIGRPDRDRFVFSQDHSRKSYGDNRMTVAQLDSSWRPWHMDAGHERLVDSSVSDLWIPATVELETIPISLDVRYLEGSRLNEHSLRDCSQLLPVLDVSVNEPPPKKALSGYSWALEKARILPSCSSWYEVRSNVAQECSCAPKYPNLIWSVNEKGVATAQEDRQAAAAFERALKMRPKILRLKESSDSTQTRIQISVDVVSLIHRAQGRLSGHSSVRTSWRLLTDHFDLPSQPFAKFCLKSNANDVPQNHRVATVPKYLFDEQVKSMVWMAKQELGTQMTISETEESVHSSLGWRVEARAETEVCVRGGVLADQPSFGKTVTSIALIQSEFDQYTPEVLIQRNELLAPKLPKRLESAATLVVCPPHIALQWRTELEKFLSKDQLQQYNVMVVHNFAKLKKLTIDDLLQSRVIIVAWNLFSKKEYISELADFTAMPEPTLDSRRAFDAWLTRAGNEIPSQLVAYQSHAYKVFQGLTQGLIESRLQHPDFTATIPIRIQHGRAYKSYGTTPPDAETTNASKPKGDSVTQRKSSTRTRLTPLLHLFRFNRVVIDEYHYLNDNEKVETSIKATAIKAIQSHKRWILSGTPALGGFSDVDQIASFLGIRFGRYVRGDGTFTAEKTTAKLDQTNVEYFLSQTESLSQQWHEARHERAQVFLDKFVRQNEAALQKIMCTEMLVPVELDAAHIAVYLELSQHLVPQRMQIKKLKKSSSDRNDRLKDSLENSSTAEEALLKSSLLHETAEEGKSGLELLTDKRSDELKSTRSDLRSLLVSFEHLMATEKNIRCGKQATGEASITELYARFKNKIAHDDYIGDEEANQSIRGLLAEAKRVNRAPNLSFPELKGKDERARLQIVKTRLSQLDELCDELTHRTRSKRFIATIQDHLRPATRTRSHSCSSRSCNGVTDIEELFLVSHCGHTACQSCLEARSDDESCVHPGCKARLGDGELIPMANLGSKESHAGGKRFGKKIDAIVELISRMPPTDQGILFAPNNESMRVLERVLDHHEIRYSSTRETGAAQVIEEFKTNKEPATMKKLLILDVGDESAAGINLVNANHVIFVSPLYTEKQYKYESSMAQAIARSRRHGQDKRVYIYHVVALRTIDVDILEQRHKRCEAMISAQSQSSRMWPSPCKKKEKTRLVRNRQGEMMLLPCSWLEDGQNRDLVDVDVSPERFTSPIKLSGAFDQEEDDE</sequence>
<evidence type="ECO:0000256" key="5">
    <source>
        <dbReference type="ARBA" id="ARBA00022840"/>
    </source>
</evidence>
<dbReference type="InterPro" id="IPR001650">
    <property type="entry name" value="Helicase_C-like"/>
</dbReference>
<dbReference type="InterPro" id="IPR038718">
    <property type="entry name" value="SNF2-like_sf"/>
</dbReference>
<dbReference type="GO" id="GO:0008168">
    <property type="term" value="F:methyltransferase activity"/>
    <property type="evidence" value="ECO:0007669"/>
    <property type="project" value="UniProtKB-KW"/>
</dbReference>
<dbReference type="Gene3D" id="3.40.50.150">
    <property type="entry name" value="Vaccinia Virus protein VP39"/>
    <property type="match status" value="1"/>
</dbReference>
<dbReference type="InterPro" id="IPR001525">
    <property type="entry name" value="C5_MeTfrase"/>
</dbReference>
<dbReference type="PROSITE" id="PS51194">
    <property type="entry name" value="HELICASE_CTER"/>
    <property type="match status" value="1"/>
</dbReference>
<evidence type="ECO:0000256" key="6">
    <source>
        <dbReference type="SAM" id="MobiDB-lite"/>
    </source>
</evidence>
<dbReference type="GO" id="GO:0005524">
    <property type="term" value="F:ATP binding"/>
    <property type="evidence" value="ECO:0007669"/>
    <property type="project" value="UniProtKB-KW"/>
</dbReference>
<dbReference type="GO" id="GO:0016787">
    <property type="term" value="F:hydrolase activity"/>
    <property type="evidence" value="ECO:0007669"/>
    <property type="project" value="UniProtKB-KW"/>
</dbReference>
<dbReference type="SUPFAM" id="SSF53335">
    <property type="entry name" value="S-adenosyl-L-methionine-dependent methyltransferases"/>
    <property type="match status" value="1"/>
</dbReference>
<dbReference type="EMBL" id="HG992977">
    <property type="protein sequence ID" value="CAE6998447.1"/>
    <property type="molecule type" value="Genomic_DNA"/>
</dbReference>
<dbReference type="GO" id="GO:0006281">
    <property type="term" value="P:DNA repair"/>
    <property type="evidence" value="ECO:0007669"/>
    <property type="project" value="TreeGrafter"/>
</dbReference>
<dbReference type="Pfam" id="PF00145">
    <property type="entry name" value="DNA_methylase"/>
    <property type="match status" value="1"/>
</dbReference>
<dbReference type="CDD" id="cd18793">
    <property type="entry name" value="SF2_C_SNF"/>
    <property type="match status" value="1"/>
</dbReference>